<evidence type="ECO:0000256" key="2">
    <source>
        <dbReference type="ARBA" id="ARBA00004728"/>
    </source>
</evidence>
<keyword evidence="9" id="KW-1208">Phospholipid metabolism</keyword>
<comment type="domain">
    <text evidence="9">The HXXXXD motif is essential for acyltransferase activity and may constitute the binding site for the phosphate moiety of the glycerol-3-phosphate.</text>
</comment>
<dbReference type="GO" id="GO:0003841">
    <property type="term" value="F:1-acylglycerol-3-phosphate O-acyltransferase activity"/>
    <property type="evidence" value="ECO:0007669"/>
    <property type="project" value="UniProtKB-UniRule"/>
</dbReference>
<dbReference type="InterPro" id="IPR004552">
    <property type="entry name" value="AGP_acyltrans"/>
</dbReference>
<reference evidence="11 12" key="1">
    <citation type="submission" date="2015-12" db="EMBL/GenBank/DDBJ databases">
        <authorList>
            <person name="Shamseldin A."/>
            <person name="Moawad H."/>
            <person name="Abd El-Rahim W.M."/>
            <person name="Sadowsky M.J."/>
        </authorList>
    </citation>
    <scope>NUCLEOTIDE SEQUENCE [LARGE SCALE GENOMIC DNA]</scope>
    <source>
        <strain evidence="11 12">SM2</strain>
    </source>
</reference>
<dbReference type="PANTHER" id="PTHR10434:SF66">
    <property type="entry name" value="PHOSPHOLIPID_GLYCEROL ACYLTRANSFERASE DOMAIN-CONTAINING PROTEIN"/>
    <property type="match status" value="1"/>
</dbReference>
<keyword evidence="9" id="KW-0594">Phospholipid biosynthesis</keyword>
<dbReference type="EC" id="2.3.1.51" evidence="5 9"/>
<dbReference type="SUPFAM" id="SSF56784">
    <property type="entry name" value="HAD-like"/>
    <property type="match status" value="1"/>
</dbReference>
<evidence type="ECO:0000256" key="7">
    <source>
        <dbReference type="ARBA" id="ARBA00022679"/>
    </source>
</evidence>
<name>A0A127M1I8_9GAMM</name>
<evidence type="ECO:0000256" key="8">
    <source>
        <dbReference type="ARBA" id="ARBA00023315"/>
    </source>
</evidence>
<evidence type="ECO:0000256" key="9">
    <source>
        <dbReference type="RuleBase" id="RU361267"/>
    </source>
</evidence>
<dbReference type="Pfam" id="PF12710">
    <property type="entry name" value="HAD"/>
    <property type="match status" value="1"/>
</dbReference>
<feature type="domain" description="Phospholipid/glycerol acyltransferase" evidence="10">
    <location>
        <begin position="308"/>
        <end position="422"/>
    </location>
</feature>
<dbReference type="AlphaFoldDB" id="A0A127M1I8"/>
<evidence type="ECO:0000259" key="10">
    <source>
        <dbReference type="SMART" id="SM00563"/>
    </source>
</evidence>
<dbReference type="PANTHER" id="PTHR10434">
    <property type="entry name" value="1-ACYL-SN-GLYCEROL-3-PHOSPHATE ACYLTRANSFERASE"/>
    <property type="match status" value="1"/>
</dbReference>
<dbReference type="Pfam" id="PF01553">
    <property type="entry name" value="Acyltransferase"/>
    <property type="match status" value="1"/>
</dbReference>
<dbReference type="Proteomes" id="UP000074119">
    <property type="component" value="Chromosome"/>
</dbReference>
<keyword evidence="9" id="KW-0444">Lipid biosynthesis</keyword>
<evidence type="ECO:0000256" key="4">
    <source>
        <dbReference type="ARBA" id="ARBA00008655"/>
    </source>
</evidence>
<protein>
    <recommendedName>
        <fullName evidence="6 9">1-acyl-sn-glycerol-3-phosphate acyltransferase</fullName>
        <ecNumber evidence="5 9">2.3.1.51</ecNumber>
    </recommendedName>
</protein>
<organism evidence="11 12">
    <name type="scientific">Zhongshania aliphaticivorans</name>
    <dbReference type="NCBI Taxonomy" id="1470434"/>
    <lineage>
        <taxon>Bacteria</taxon>
        <taxon>Pseudomonadati</taxon>
        <taxon>Pseudomonadota</taxon>
        <taxon>Gammaproteobacteria</taxon>
        <taxon>Cellvibrionales</taxon>
        <taxon>Spongiibacteraceae</taxon>
        <taxon>Zhongshania</taxon>
    </lineage>
</organism>
<gene>
    <name evidence="11" type="ORF">AZF00_01685</name>
</gene>
<keyword evidence="7 9" id="KW-0808">Transferase</keyword>
<dbReference type="STRING" id="1470434.AZF00_01685"/>
<dbReference type="KEGG" id="zal:AZF00_01685"/>
<dbReference type="GO" id="GO:0006654">
    <property type="term" value="P:phosphatidic acid biosynthetic process"/>
    <property type="evidence" value="ECO:0007669"/>
    <property type="project" value="TreeGrafter"/>
</dbReference>
<keyword evidence="8 9" id="KW-0012">Acyltransferase</keyword>
<keyword evidence="9" id="KW-0443">Lipid metabolism</keyword>
<dbReference type="InterPro" id="IPR036412">
    <property type="entry name" value="HAD-like_sf"/>
</dbReference>
<dbReference type="SMART" id="SM00563">
    <property type="entry name" value="PlsC"/>
    <property type="match status" value="1"/>
</dbReference>
<evidence type="ECO:0000256" key="3">
    <source>
        <dbReference type="ARBA" id="ARBA00005189"/>
    </source>
</evidence>
<evidence type="ECO:0000313" key="12">
    <source>
        <dbReference type="Proteomes" id="UP000074119"/>
    </source>
</evidence>
<evidence type="ECO:0000313" key="11">
    <source>
        <dbReference type="EMBL" id="AMO67094.1"/>
    </source>
</evidence>
<dbReference type="GO" id="GO:0016020">
    <property type="term" value="C:membrane"/>
    <property type="evidence" value="ECO:0007669"/>
    <property type="project" value="InterPro"/>
</dbReference>
<dbReference type="Gene3D" id="3.40.50.1000">
    <property type="entry name" value="HAD superfamily/HAD-like"/>
    <property type="match status" value="1"/>
</dbReference>
<evidence type="ECO:0000256" key="6">
    <source>
        <dbReference type="ARBA" id="ARBA00016139"/>
    </source>
</evidence>
<dbReference type="NCBIfam" id="TIGR00530">
    <property type="entry name" value="AGP_acyltrn"/>
    <property type="match status" value="1"/>
</dbReference>
<sequence length="499" mass="54845">MSNVAAALNAIKRGPQGPQVGAFFDFDGTLIEGYSALVYLKKRLREGDMGLVELFNTLRTPFRQDVDEAAFAELFSEFAKTLAGNTEDDVRAMWFGLFHSSIASSMFFEGYELVRAHLRAGHTVAIASSATKYQIEALAEEYGIEHILATELEVKRGVLNGNLCGQPLWGVNKATAVSKFAKTKKIKLSQSYGYANGREDIAFLTVTAKPHMVNPHPELRKHGIANAWPELQFAPRKRASIKAVAGTVGAYSAMAATMFAGMAYNKLYKEPRRAADMVGSIGTELGLAIAGIKVNIVNEHKLWEHRPAVFILNHQSKLDFFLFYNIIRRELTGVVKKEAENVPIIGPFLKMAEMSFLDRSNSKRAIEALQPAVDRLRRGLSVAISPEGTRSYTPRVGEFKKGAFHIARQAGVPIIPVVIRNAGELMWREDNAMRAGTVDICVLDAIDVCAWPEDSLAENIAKVRQQFVDTLENWPQPVGAVASESSLTLKAVGDAKSTS</sequence>
<accession>A0A127M1I8</accession>
<dbReference type="UniPathway" id="UPA00557">
    <property type="reaction ID" value="UER00613"/>
</dbReference>
<dbReference type="NCBIfam" id="TIGR01490">
    <property type="entry name" value="HAD-SF-IB-hyp1"/>
    <property type="match status" value="1"/>
</dbReference>
<dbReference type="RefSeq" id="WP_062382780.1">
    <property type="nucleotide sequence ID" value="NZ_CP014544.1"/>
</dbReference>
<comment type="similarity">
    <text evidence="4 9">Belongs to the 1-acyl-sn-glycerol-3-phosphate acyltransferase family.</text>
</comment>
<evidence type="ECO:0000256" key="1">
    <source>
        <dbReference type="ARBA" id="ARBA00001141"/>
    </source>
</evidence>
<proteinExistence type="inferred from homology"/>
<comment type="pathway">
    <text evidence="3">Lipid metabolism.</text>
</comment>
<dbReference type="CDD" id="cd07989">
    <property type="entry name" value="LPLAT_AGPAT-like"/>
    <property type="match status" value="1"/>
</dbReference>
<dbReference type="Gene3D" id="1.20.1440.100">
    <property type="entry name" value="SG protein - dephosphorylation function"/>
    <property type="match status" value="1"/>
</dbReference>
<dbReference type="SUPFAM" id="SSF69593">
    <property type="entry name" value="Glycerol-3-phosphate (1)-acyltransferase"/>
    <property type="match status" value="1"/>
</dbReference>
<comment type="pathway">
    <text evidence="2">Phospholipid metabolism; CDP-diacylglycerol biosynthesis; CDP-diacylglycerol from sn-glycerol 3-phosphate: step 2/3.</text>
</comment>
<dbReference type="InterPro" id="IPR002123">
    <property type="entry name" value="Plipid/glycerol_acylTrfase"/>
</dbReference>
<dbReference type="EMBL" id="CP014544">
    <property type="protein sequence ID" value="AMO67094.1"/>
    <property type="molecule type" value="Genomic_DNA"/>
</dbReference>
<comment type="catalytic activity">
    <reaction evidence="1 9">
        <text>a 1-acyl-sn-glycero-3-phosphate + an acyl-CoA = a 1,2-diacyl-sn-glycero-3-phosphate + CoA</text>
        <dbReference type="Rhea" id="RHEA:19709"/>
        <dbReference type="ChEBI" id="CHEBI:57287"/>
        <dbReference type="ChEBI" id="CHEBI:57970"/>
        <dbReference type="ChEBI" id="CHEBI:58342"/>
        <dbReference type="ChEBI" id="CHEBI:58608"/>
        <dbReference type="EC" id="2.3.1.51"/>
    </reaction>
</comment>
<dbReference type="InterPro" id="IPR006385">
    <property type="entry name" value="HAD_hydro_SerB1"/>
</dbReference>
<evidence type="ECO:0000256" key="5">
    <source>
        <dbReference type="ARBA" id="ARBA00013211"/>
    </source>
</evidence>
<dbReference type="InterPro" id="IPR023214">
    <property type="entry name" value="HAD_sf"/>
</dbReference>
<dbReference type="NCBIfam" id="TIGR01488">
    <property type="entry name" value="HAD-SF-IB"/>
    <property type="match status" value="1"/>
</dbReference>
<dbReference type="GO" id="GO:0016024">
    <property type="term" value="P:CDP-diacylglycerol biosynthetic process"/>
    <property type="evidence" value="ECO:0007669"/>
    <property type="project" value="UniProtKB-UniPathway"/>
</dbReference>